<comment type="subcellular location">
    <subcellularLocation>
        <location evidence="1">Cell membrane</location>
        <topology evidence="1">Multi-pass membrane protein</topology>
    </subcellularLocation>
</comment>
<dbReference type="Pfam" id="PF07690">
    <property type="entry name" value="MFS_1"/>
    <property type="match status" value="1"/>
</dbReference>
<feature type="region of interest" description="Disordered" evidence="7">
    <location>
        <begin position="471"/>
        <end position="503"/>
    </location>
</feature>
<evidence type="ECO:0000313" key="11">
    <source>
        <dbReference type="Proteomes" id="UP001597338"/>
    </source>
</evidence>
<dbReference type="Gene3D" id="1.20.1250.20">
    <property type="entry name" value="MFS general substrate transporter like domains"/>
    <property type="match status" value="1"/>
</dbReference>
<dbReference type="InterPro" id="IPR005829">
    <property type="entry name" value="Sugar_transporter_CS"/>
</dbReference>
<dbReference type="RefSeq" id="WP_377197773.1">
    <property type="nucleotide sequence ID" value="NZ_JBHUHF010000001.1"/>
</dbReference>
<organism evidence="10 11">
    <name type="scientific">Promicromonospora aerolata</name>
    <dbReference type="NCBI Taxonomy" id="195749"/>
    <lineage>
        <taxon>Bacteria</taxon>
        <taxon>Bacillati</taxon>
        <taxon>Actinomycetota</taxon>
        <taxon>Actinomycetes</taxon>
        <taxon>Micrococcales</taxon>
        <taxon>Promicromonosporaceae</taxon>
        <taxon>Promicromonospora</taxon>
    </lineage>
</organism>
<gene>
    <name evidence="10" type="ORF">ACFSL2_10310</name>
</gene>
<reference evidence="11" key="1">
    <citation type="journal article" date="2019" name="Int. J. Syst. Evol. Microbiol.">
        <title>The Global Catalogue of Microorganisms (GCM) 10K type strain sequencing project: providing services to taxonomists for standard genome sequencing and annotation.</title>
        <authorList>
            <consortium name="The Broad Institute Genomics Platform"/>
            <consortium name="The Broad Institute Genome Sequencing Center for Infectious Disease"/>
            <person name="Wu L."/>
            <person name="Ma J."/>
        </authorList>
    </citation>
    <scope>NUCLEOTIDE SEQUENCE [LARGE SCALE GENOMIC DNA]</scope>
    <source>
        <strain evidence="11">CCM 7043</strain>
    </source>
</reference>
<dbReference type="Gene3D" id="1.20.1720.10">
    <property type="entry name" value="Multidrug resistance protein D"/>
    <property type="match status" value="1"/>
</dbReference>
<proteinExistence type="predicted"/>
<feature type="transmembrane region" description="Helical" evidence="8">
    <location>
        <begin position="307"/>
        <end position="324"/>
    </location>
</feature>
<keyword evidence="2" id="KW-0813">Transport</keyword>
<feature type="transmembrane region" description="Helical" evidence="8">
    <location>
        <begin position="409"/>
        <end position="428"/>
    </location>
</feature>
<dbReference type="PROSITE" id="PS00216">
    <property type="entry name" value="SUGAR_TRANSPORT_1"/>
    <property type="match status" value="1"/>
</dbReference>
<keyword evidence="3" id="KW-1003">Cell membrane</keyword>
<sequence length="503" mass="50856">MTVPPALARRTRWPSWVPFGALVSIEFLTVMDAAVVNIALPGIQHDLGYGHTEISWVVNCYLIAFAGLLLASGRLADVVGRRRLFVAGTAVFTAASAGCGLAAEPWQLLTGRALQGVGAALVVPAALALITDIYPEGPARVRALGIFSSMGAVAAPFGLALGGLLTEIDWHLIFWINVPLGVIITTVALTALPASSRTPAPVDLIGAVAASGTLSLLALAAVSLEADGPAAGSTIGAGVGAAAFGLLLLLRQKHAAHPLVPPALLRIRSVVVGNAIFVLVGTVMLGTFFFVTLYLQETRGLAPLQATLAYLPIPLATLVGTRLAPWIIGRIGPYDALGVGLLLQSVALAAWAVVGSADGPLAVTLTAPTVPWALGMGVSIVSSFVICTSGVPGHVAGAASGLATTAHQGGGAVGLALVAALAGAVGGLDNEPASLAHATQLAGYHAGVWALAGVAFIGAALTRALRGPAGTGGRRTAWPASHHHDRSRGSARNTVAESLGWHH</sequence>
<protein>
    <submittedName>
        <fullName evidence="10">MFS transporter</fullName>
    </submittedName>
</protein>
<evidence type="ECO:0000256" key="7">
    <source>
        <dbReference type="SAM" id="MobiDB-lite"/>
    </source>
</evidence>
<evidence type="ECO:0000256" key="8">
    <source>
        <dbReference type="SAM" id="Phobius"/>
    </source>
</evidence>
<dbReference type="SUPFAM" id="SSF103473">
    <property type="entry name" value="MFS general substrate transporter"/>
    <property type="match status" value="1"/>
</dbReference>
<evidence type="ECO:0000256" key="4">
    <source>
        <dbReference type="ARBA" id="ARBA00022692"/>
    </source>
</evidence>
<feature type="transmembrane region" description="Helical" evidence="8">
    <location>
        <begin position="204"/>
        <end position="224"/>
    </location>
</feature>
<evidence type="ECO:0000256" key="1">
    <source>
        <dbReference type="ARBA" id="ARBA00004651"/>
    </source>
</evidence>
<keyword evidence="4 8" id="KW-0812">Transmembrane</keyword>
<feature type="transmembrane region" description="Helical" evidence="8">
    <location>
        <begin position="143"/>
        <end position="166"/>
    </location>
</feature>
<keyword evidence="6 8" id="KW-0472">Membrane</keyword>
<dbReference type="PANTHER" id="PTHR42718:SF46">
    <property type="entry name" value="BLR6921 PROTEIN"/>
    <property type="match status" value="1"/>
</dbReference>
<dbReference type="PROSITE" id="PS50850">
    <property type="entry name" value="MFS"/>
    <property type="match status" value="1"/>
</dbReference>
<dbReference type="InterPro" id="IPR020846">
    <property type="entry name" value="MFS_dom"/>
</dbReference>
<feature type="transmembrane region" description="Helical" evidence="8">
    <location>
        <begin position="54"/>
        <end position="72"/>
    </location>
</feature>
<feature type="domain" description="Major facilitator superfamily (MFS) profile" evidence="9">
    <location>
        <begin position="18"/>
        <end position="470"/>
    </location>
</feature>
<evidence type="ECO:0000256" key="3">
    <source>
        <dbReference type="ARBA" id="ARBA00022475"/>
    </source>
</evidence>
<feature type="transmembrane region" description="Helical" evidence="8">
    <location>
        <begin position="336"/>
        <end position="354"/>
    </location>
</feature>
<keyword evidence="5 8" id="KW-1133">Transmembrane helix</keyword>
<dbReference type="CDD" id="cd17321">
    <property type="entry name" value="MFS_MMR_MDR_like"/>
    <property type="match status" value="1"/>
</dbReference>
<dbReference type="Proteomes" id="UP001597338">
    <property type="component" value="Unassembled WGS sequence"/>
</dbReference>
<feature type="transmembrane region" description="Helical" evidence="8">
    <location>
        <begin position="448"/>
        <end position="465"/>
    </location>
</feature>
<comment type="caution">
    <text evidence="10">The sequence shown here is derived from an EMBL/GenBank/DDBJ whole genome shotgun (WGS) entry which is preliminary data.</text>
</comment>
<feature type="transmembrane region" description="Helical" evidence="8">
    <location>
        <begin position="19"/>
        <end position="42"/>
    </location>
</feature>
<accession>A0ABW4V7V7</accession>
<dbReference type="InterPro" id="IPR011701">
    <property type="entry name" value="MFS"/>
</dbReference>
<feature type="transmembrane region" description="Helical" evidence="8">
    <location>
        <begin position="172"/>
        <end position="192"/>
    </location>
</feature>
<name>A0ABW4V7V7_9MICO</name>
<keyword evidence="11" id="KW-1185">Reference proteome</keyword>
<evidence type="ECO:0000259" key="9">
    <source>
        <dbReference type="PROSITE" id="PS50850"/>
    </source>
</evidence>
<feature type="transmembrane region" description="Helical" evidence="8">
    <location>
        <begin position="271"/>
        <end position="295"/>
    </location>
</feature>
<evidence type="ECO:0000256" key="5">
    <source>
        <dbReference type="ARBA" id="ARBA00022989"/>
    </source>
</evidence>
<dbReference type="PANTHER" id="PTHR42718">
    <property type="entry name" value="MAJOR FACILITATOR SUPERFAMILY MULTIDRUG TRANSPORTER MFSC"/>
    <property type="match status" value="1"/>
</dbReference>
<evidence type="ECO:0000256" key="6">
    <source>
        <dbReference type="ARBA" id="ARBA00023136"/>
    </source>
</evidence>
<feature type="transmembrane region" description="Helical" evidence="8">
    <location>
        <begin position="374"/>
        <end position="397"/>
    </location>
</feature>
<dbReference type="InterPro" id="IPR036259">
    <property type="entry name" value="MFS_trans_sf"/>
</dbReference>
<dbReference type="EMBL" id="JBHUHF010000001">
    <property type="protein sequence ID" value="MFD2025903.1"/>
    <property type="molecule type" value="Genomic_DNA"/>
</dbReference>
<feature type="transmembrane region" description="Helical" evidence="8">
    <location>
        <begin position="84"/>
        <end position="103"/>
    </location>
</feature>
<evidence type="ECO:0000313" key="10">
    <source>
        <dbReference type="EMBL" id="MFD2025903.1"/>
    </source>
</evidence>
<feature type="transmembrane region" description="Helical" evidence="8">
    <location>
        <begin position="109"/>
        <end position="131"/>
    </location>
</feature>
<evidence type="ECO:0000256" key="2">
    <source>
        <dbReference type="ARBA" id="ARBA00022448"/>
    </source>
</evidence>
<feature type="transmembrane region" description="Helical" evidence="8">
    <location>
        <begin position="230"/>
        <end position="250"/>
    </location>
</feature>